<evidence type="ECO:0000256" key="9">
    <source>
        <dbReference type="ARBA" id="ARBA00023136"/>
    </source>
</evidence>
<dbReference type="NCBIfam" id="TIGR03919">
    <property type="entry name" value="T7SS_EccB"/>
    <property type="match status" value="1"/>
</dbReference>
<evidence type="ECO:0000256" key="6">
    <source>
        <dbReference type="ARBA" id="ARBA00022801"/>
    </source>
</evidence>
<evidence type="ECO:0000256" key="4">
    <source>
        <dbReference type="ARBA" id="ARBA00022692"/>
    </source>
</evidence>
<accession>A0ABR9KUB1</accession>
<organism evidence="11 12">
    <name type="scientific">Nonomuraea africana</name>
    <dbReference type="NCBI Taxonomy" id="46171"/>
    <lineage>
        <taxon>Bacteria</taxon>
        <taxon>Bacillati</taxon>
        <taxon>Actinomycetota</taxon>
        <taxon>Actinomycetes</taxon>
        <taxon>Streptosporangiales</taxon>
        <taxon>Streptosporangiaceae</taxon>
        <taxon>Nonomuraea</taxon>
    </lineage>
</organism>
<evidence type="ECO:0000313" key="11">
    <source>
        <dbReference type="EMBL" id="MBE1565628.1"/>
    </source>
</evidence>
<keyword evidence="12" id="KW-1185">Reference proteome</keyword>
<dbReference type="EMBL" id="JADBEF010000001">
    <property type="protein sequence ID" value="MBE1565628.1"/>
    <property type="molecule type" value="Genomic_DNA"/>
</dbReference>
<dbReference type="Pfam" id="PF05108">
    <property type="entry name" value="T7SS_ESX1_EccB"/>
    <property type="match status" value="1"/>
</dbReference>
<keyword evidence="6" id="KW-0378">Hydrolase</keyword>
<dbReference type="InterPro" id="IPR044857">
    <property type="entry name" value="T7SS_EccB_R1"/>
</dbReference>
<name>A0ABR9KUB1_9ACTN</name>
<keyword evidence="7" id="KW-0067">ATP-binding</keyword>
<evidence type="ECO:0000256" key="3">
    <source>
        <dbReference type="ARBA" id="ARBA00022475"/>
    </source>
</evidence>
<dbReference type="Gene3D" id="2.40.50.910">
    <property type="entry name" value="Type VII secretion system EccB, repeat 3 domain"/>
    <property type="match status" value="1"/>
</dbReference>
<dbReference type="PANTHER" id="PTHR40765">
    <property type="entry name" value="ESX-2 SECRETION SYSTEM ATPASE ECCB2"/>
    <property type="match status" value="1"/>
</dbReference>
<evidence type="ECO:0000256" key="2">
    <source>
        <dbReference type="ARBA" id="ARBA00008149"/>
    </source>
</evidence>
<reference evidence="11 12" key="1">
    <citation type="submission" date="2020-10" db="EMBL/GenBank/DDBJ databases">
        <title>Sequencing the genomes of 1000 actinobacteria strains.</title>
        <authorList>
            <person name="Klenk H.-P."/>
        </authorList>
    </citation>
    <scope>NUCLEOTIDE SEQUENCE [LARGE SCALE GENOMIC DNA]</scope>
    <source>
        <strain evidence="11 12">DSM 43748</strain>
    </source>
</reference>
<keyword evidence="4 10" id="KW-0812">Transmembrane</keyword>
<dbReference type="Gene3D" id="3.30.2390.20">
    <property type="entry name" value="Type VII secretion system EccB, repeat 1 domain"/>
    <property type="match status" value="1"/>
</dbReference>
<evidence type="ECO:0000256" key="5">
    <source>
        <dbReference type="ARBA" id="ARBA00022741"/>
    </source>
</evidence>
<feature type="transmembrane region" description="Helical" evidence="10">
    <location>
        <begin position="39"/>
        <end position="61"/>
    </location>
</feature>
<proteinExistence type="inferred from homology"/>
<keyword evidence="5" id="KW-0547">Nucleotide-binding</keyword>
<comment type="subcellular location">
    <subcellularLocation>
        <location evidence="1">Cell membrane</location>
        <topology evidence="1">Single-pass membrane protein</topology>
    </subcellularLocation>
</comment>
<dbReference type="RefSeq" id="WP_192779804.1">
    <property type="nucleotide sequence ID" value="NZ_BAAASY010000016.1"/>
</dbReference>
<keyword evidence="3" id="KW-1003">Cell membrane</keyword>
<evidence type="ECO:0000256" key="7">
    <source>
        <dbReference type="ARBA" id="ARBA00022840"/>
    </source>
</evidence>
<evidence type="ECO:0000256" key="1">
    <source>
        <dbReference type="ARBA" id="ARBA00004162"/>
    </source>
</evidence>
<dbReference type="PANTHER" id="PTHR40765:SF2">
    <property type="entry name" value="ESX-2 SECRETION SYSTEM ATPASE ECCB2"/>
    <property type="match status" value="1"/>
</dbReference>
<keyword evidence="8 10" id="KW-1133">Transmembrane helix</keyword>
<comment type="caution">
    <text evidence="11">The sequence shown here is derived from an EMBL/GenBank/DDBJ whole genome shotgun (WGS) entry which is preliminary data.</text>
</comment>
<evidence type="ECO:0000256" key="8">
    <source>
        <dbReference type="ARBA" id="ARBA00022989"/>
    </source>
</evidence>
<sequence>MQTRKDLYQAHRLMQQRLGMALLQAEPDVPESPMRRQNIAMFCGILLAVLVMAVFGIWGLVKPGGATKLTEAGQLLVEEESGALYVYSQQERKLLPVSNYVSARLLLDAAEIKVRNVSAASLDDFARGPLVGIPGAPNSLPKRDKLVKAPWSVCVVEGDDPSVGRRAYTTLVGGTELGGTPVGEGAMVVNDGHQNWVIWADRRMKVSPAGVRTLGVQPRKVPPAWLNAIPPGRDFAAPPVPRRGQKVRGSDGKVAAVVGQVFTVPPLPGGEARWYVLLADGFAPISETQARLLLEDSASKRAYGTRKVLPITTDAASVNASPSAQRPIENNGMPATMPKVINPPLSAPLCAVYADTLKGSVSARLTTGSRVPLAPPKTPADPEHFDQVLLPHGSAAVAGLLPGEKQLGSVTQFFLITDQGRRFPLQSGAQLATFGYEATDVAPIPSSILHLIPEGPKLDPAAALKPVALN</sequence>
<dbReference type="Proteomes" id="UP000661607">
    <property type="component" value="Unassembled WGS sequence"/>
</dbReference>
<comment type="similarity">
    <text evidence="2">Belongs to the EccB family.</text>
</comment>
<dbReference type="InterPro" id="IPR007795">
    <property type="entry name" value="T7SS_EccB"/>
</dbReference>
<dbReference type="InterPro" id="IPR042485">
    <property type="entry name" value="T7SS_EccB_R3"/>
</dbReference>
<evidence type="ECO:0000313" key="12">
    <source>
        <dbReference type="Proteomes" id="UP000661607"/>
    </source>
</evidence>
<protein>
    <submittedName>
        <fullName evidence="11">Type VII secretion protein EccB</fullName>
    </submittedName>
</protein>
<keyword evidence="9 10" id="KW-0472">Membrane</keyword>
<gene>
    <name evidence="11" type="ORF">H4W81_008407</name>
</gene>
<evidence type="ECO:0000256" key="10">
    <source>
        <dbReference type="SAM" id="Phobius"/>
    </source>
</evidence>